<keyword evidence="2" id="KW-1185">Reference proteome</keyword>
<protein>
    <submittedName>
        <fullName evidence="1">Uncharacterized protein</fullName>
    </submittedName>
</protein>
<gene>
    <name evidence="1" type="ORF">M9H77_15436</name>
</gene>
<accession>A0ACC0B028</accession>
<evidence type="ECO:0000313" key="2">
    <source>
        <dbReference type="Proteomes" id="UP001060085"/>
    </source>
</evidence>
<sequence length="218" mass="24468">MAGNEPQKQLLSLIRDVATQKSQGERRIENLKMRIEDLRSTINMENAELEEVKRKKEAIEQEFKGYEVELSMTEVSIQALEARIASAQGEISKAGSDLESLQLDPPVLPGCREFQALVASALNEDYVGTASTNGVCEDVSAEDDEVSMKDMEKKIAEIVSQTKLVEQEYQTELKVHEMTTEQEEKCASLGDELQRRLSCPSCHRDNSEALHDFLQAMD</sequence>
<dbReference type="Proteomes" id="UP001060085">
    <property type="component" value="Linkage Group LG04"/>
</dbReference>
<dbReference type="EMBL" id="CM044704">
    <property type="protein sequence ID" value="KAI5665583.1"/>
    <property type="molecule type" value="Genomic_DNA"/>
</dbReference>
<proteinExistence type="predicted"/>
<evidence type="ECO:0000313" key="1">
    <source>
        <dbReference type="EMBL" id="KAI5665583.1"/>
    </source>
</evidence>
<name>A0ACC0B028_CATRO</name>
<reference evidence="2" key="1">
    <citation type="journal article" date="2023" name="Nat. Plants">
        <title>Single-cell RNA sequencing provides a high-resolution roadmap for understanding the multicellular compartmentation of specialized metabolism.</title>
        <authorList>
            <person name="Sun S."/>
            <person name="Shen X."/>
            <person name="Li Y."/>
            <person name="Li Y."/>
            <person name="Wang S."/>
            <person name="Li R."/>
            <person name="Zhang H."/>
            <person name="Shen G."/>
            <person name="Guo B."/>
            <person name="Wei J."/>
            <person name="Xu J."/>
            <person name="St-Pierre B."/>
            <person name="Chen S."/>
            <person name="Sun C."/>
        </authorList>
    </citation>
    <scope>NUCLEOTIDE SEQUENCE [LARGE SCALE GENOMIC DNA]</scope>
</reference>
<comment type="caution">
    <text evidence="1">The sequence shown here is derived from an EMBL/GenBank/DDBJ whole genome shotgun (WGS) entry which is preliminary data.</text>
</comment>
<organism evidence="1 2">
    <name type="scientific">Catharanthus roseus</name>
    <name type="common">Madagascar periwinkle</name>
    <name type="synonym">Vinca rosea</name>
    <dbReference type="NCBI Taxonomy" id="4058"/>
    <lineage>
        <taxon>Eukaryota</taxon>
        <taxon>Viridiplantae</taxon>
        <taxon>Streptophyta</taxon>
        <taxon>Embryophyta</taxon>
        <taxon>Tracheophyta</taxon>
        <taxon>Spermatophyta</taxon>
        <taxon>Magnoliopsida</taxon>
        <taxon>eudicotyledons</taxon>
        <taxon>Gunneridae</taxon>
        <taxon>Pentapetalae</taxon>
        <taxon>asterids</taxon>
        <taxon>lamiids</taxon>
        <taxon>Gentianales</taxon>
        <taxon>Apocynaceae</taxon>
        <taxon>Rauvolfioideae</taxon>
        <taxon>Vinceae</taxon>
        <taxon>Catharanthinae</taxon>
        <taxon>Catharanthus</taxon>
    </lineage>
</organism>